<keyword evidence="1" id="KW-0732">Signal</keyword>
<dbReference type="AlphaFoldDB" id="A0A7J4XGU6"/>
<sequence length="464" mass="51382">MKKYFSLMAIMLSACCLLLTACDDDNRESLDLSQDVTIHEFTINGTQGTIDNENMTVKVMLPPKSEVTSLTPVIEIADQATVTPASGEQQNFSGNVEYKVVNGNLYNIYKVSVEVLNARITRFMLNGRYLGTIDDVNHTISVTVPTTIDITKLIPTIEYTEGATISPESSKMQDFTNPVVYTLTYMNETFTYEVSVIQSDHAYAFLGTAETIEGLTNADEKTAAEWMMENIPNSKYVSLESLKDGSTSLNQFTAVWFHYEQTNTLPAIAANKNVTNALKNYYTGGGNVFLSGTACLYTGSLGITPSTYIPNNPFGSFGDAEQVNAPGELWGIAITGCEDHPIYKGVTVDKTTQTWPVVWLIGKEISWRRNIGCPWDLVAPYTQDWSDWSAKTGGTPLASFNWDNDCNEKVAVSVFDGVEGEKGTAVCIGMPSYDWYYEKEDVSANPYYSNIEKITQNVFDYLTK</sequence>
<organism evidence="3 4">
    <name type="scientific">Bacteroides salyersiae</name>
    <dbReference type="NCBI Taxonomy" id="291644"/>
    <lineage>
        <taxon>Bacteria</taxon>
        <taxon>Pseudomonadati</taxon>
        <taxon>Bacteroidota</taxon>
        <taxon>Bacteroidia</taxon>
        <taxon>Bacteroidales</taxon>
        <taxon>Bacteroidaceae</taxon>
        <taxon>Bacteroides</taxon>
    </lineage>
</organism>
<dbReference type="InterPro" id="IPR032526">
    <property type="entry name" value="DUF4960"/>
</dbReference>
<evidence type="ECO:0000313" key="3">
    <source>
        <dbReference type="EMBL" id="KAA3762892.1"/>
    </source>
</evidence>
<dbReference type="EMBL" id="VWMK01000014">
    <property type="protein sequence ID" value="KAA3762892.1"/>
    <property type="molecule type" value="Genomic_DNA"/>
</dbReference>
<dbReference type="Pfam" id="PF16324">
    <property type="entry name" value="DUF4960"/>
    <property type="match status" value="1"/>
</dbReference>
<name>A0A7J4XGU6_9BACE</name>
<reference evidence="3 4" key="1">
    <citation type="journal article" date="2019" name="Nat. Med.">
        <title>A library of human gut bacterial isolates paired with longitudinal multiomics data enables mechanistic microbiome research.</title>
        <authorList>
            <person name="Poyet M."/>
            <person name="Groussin M."/>
            <person name="Gibbons S.M."/>
            <person name="Avila-Pacheco J."/>
            <person name="Jiang X."/>
            <person name="Kearney S.M."/>
            <person name="Perrotta A.R."/>
            <person name="Berdy B."/>
            <person name="Zhao S."/>
            <person name="Lieberman T.D."/>
            <person name="Swanson P.K."/>
            <person name="Smith M."/>
            <person name="Roesemann S."/>
            <person name="Alexander J.E."/>
            <person name="Rich S.A."/>
            <person name="Livny J."/>
            <person name="Vlamakis H."/>
            <person name="Clish C."/>
            <person name="Bullock K."/>
            <person name="Deik A."/>
            <person name="Scott J."/>
            <person name="Pierce K.A."/>
            <person name="Xavier R.J."/>
            <person name="Alm E.J."/>
        </authorList>
    </citation>
    <scope>NUCLEOTIDE SEQUENCE [LARGE SCALE GENOMIC DNA]</scope>
    <source>
        <strain evidence="3 4">BIOML-A10</strain>
    </source>
</reference>
<feature type="signal peptide" evidence="1">
    <location>
        <begin position="1"/>
        <end position="21"/>
    </location>
</feature>
<proteinExistence type="predicted"/>
<evidence type="ECO:0000259" key="2">
    <source>
        <dbReference type="Pfam" id="PF16324"/>
    </source>
</evidence>
<feature type="domain" description="DUF4960" evidence="2">
    <location>
        <begin position="205"/>
        <end position="462"/>
    </location>
</feature>
<comment type="caution">
    <text evidence="3">The sequence shown here is derived from an EMBL/GenBank/DDBJ whole genome shotgun (WGS) entry which is preliminary data.</text>
</comment>
<evidence type="ECO:0000256" key="1">
    <source>
        <dbReference type="SAM" id="SignalP"/>
    </source>
</evidence>
<dbReference type="GeneID" id="93118198"/>
<evidence type="ECO:0000313" key="4">
    <source>
        <dbReference type="Proteomes" id="UP000422221"/>
    </source>
</evidence>
<dbReference type="Proteomes" id="UP000422221">
    <property type="component" value="Unassembled WGS sequence"/>
</dbReference>
<gene>
    <name evidence="3" type="ORF">F3F73_14150</name>
</gene>
<dbReference type="Gene3D" id="2.60.40.2340">
    <property type="match status" value="2"/>
</dbReference>
<protein>
    <submittedName>
        <fullName evidence="3">DUF4960 domain-containing protein</fullName>
    </submittedName>
</protein>
<dbReference type="RefSeq" id="WP_005929563.1">
    <property type="nucleotide sequence ID" value="NZ_CABKSE010000002.1"/>
</dbReference>
<dbReference type="PROSITE" id="PS51257">
    <property type="entry name" value="PROKAR_LIPOPROTEIN"/>
    <property type="match status" value="1"/>
</dbReference>
<feature type="chain" id="PRO_5029746717" evidence="1">
    <location>
        <begin position="22"/>
        <end position="464"/>
    </location>
</feature>
<accession>A0A7J4XGU6</accession>